<feature type="transmembrane region" description="Helical" evidence="1">
    <location>
        <begin position="228"/>
        <end position="249"/>
    </location>
</feature>
<feature type="transmembrane region" description="Helical" evidence="1">
    <location>
        <begin position="261"/>
        <end position="281"/>
    </location>
</feature>
<evidence type="ECO:0000256" key="1">
    <source>
        <dbReference type="SAM" id="Phobius"/>
    </source>
</evidence>
<accession>A0A2A4AN66</accession>
<comment type="caution">
    <text evidence="2">The sequence shown here is derived from an EMBL/GenBank/DDBJ whole genome shotgun (WGS) entry which is preliminary data.</text>
</comment>
<keyword evidence="1" id="KW-0812">Transmembrane</keyword>
<dbReference type="EMBL" id="NWBP01000001">
    <property type="protein sequence ID" value="PCC83917.1"/>
    <property type="molecule type" value="Genomic_DNA"/>
</dbReference>
<protein>
    <submittedName>
        <fullName evidence="2">ABC transporter permease</fullName>
    </submittedName>
</protein>
<sequence length="349" mass="36403">MMPDTNSRTGMTRALSKFGDVVGAITMFGCLLGVLFGVWQYAADYLPFVVIRTDVAPLQTTGGILGLLALIALLEALFPLRGMSGPRWVYHLRPQGRLRGMDSISVLQLLGVTALALLLCVSLGASPLFALAAPALRMAVGWRSFTVASLLAAGRSRQVSSSGVNLLDSEVSSDALASQSMWLKPQIGSSASLAGLFARRLGRRWYIGVGALAVAGLSLGFAPHLGSLGILAFATAWSMVGAAVSRAGSFGRIVEGPWAEWGLPMSAAIGTAIIGTVFVAIVWQLSLAALAVIAVGLAWAGYTRSRPARVTQMSMVDTGGFGASFSPEVVGYLSRGWKGLAVVAVALFL</sequence>
<evidence type="ECO:0000313" key="2">
    <source>
        <dbReference type="EMBL" id="PCC83917.1"/>
    </source>
</evidence>
<feature type="transmembrane region" description="Helical" evidence="1">
    <location>
        <begin position="205"/>
        <end position="222"/>
    </location>
</feature>
<feature type="transmembrane region" description="Helical" evidence="1">
    <location>
        <begin position="104"/>
        <end position="125"/>
    </location>
</feature>
<feature type="transmembrane region" description="Helical" evidence="1">
    <location>
        <begin position="21"/>
        <end position="42"/>
    </location>
</feature>
<dbReference type="AlphaFoldDB" id="A0A2A4AN66"/>
<keyword evidence="1" id="KW-0472">Membrane</keyword>
<keyword evidence="1" id="KW-1133">Transmembrane helix</keyword>
<reference evidence="2 3" key="1">
    <citation type="submission" date="2017-09" db="EMBL/GenBank/DDBJ databases">
        <title>Draft Genome Sequence of Corynebacterium accolens AH4003.</title>
        <authorList>
            <person name="Chen Y."/>
            <person name="Oosthuysen W.F."/>
            <person name="Kelley S."/>
            <person name="Horswill A."/>
        </authorList>
    </citation>
    <scope>NUCLEOTIDE SEQUENCE [LARGE SCALE GENOMIC DNA]</scope>
    <source>
        <strain evidence="2 3">AH4003</strain>
    </source>
</reference>
<feature type="transmembrane region" description="Helical" evidence="1">
    <location>
        <begin position="62"/>
        <end position="83"/>
    </location>
</feature>
<gene>
    <name evidence="2" type="ORF">COM45_00375</name>
</gene>
<dbReference type="Proteomes" id="UP000218690">
    <property type="component" value="Unassembled WGS sequence"/>
</dbReference>
<organism evidence="2 3">
    <name type="scientific">Corynebacterium accolens</name>
    <dbReference type="NCBI Taxonomy" id="38284"/>
    <lineage>
        <taxon>Bacteria</taxon>
        <taxon>Bacillati</taxon>
        <taxon>Actinomycetota</taxon>
        <taxon>Actinomycetes</taxon>
        <taxon>Mycobacteriales</taxon>
        <taxon>Corynebacteriaceae</taxon>
        <taxon>Corynebacterium</taxon>
    </lineage>
</organism>
<evidence type="ECO:0000313" key="3">
    <source>
        <dbReference type="Proteomes" id="UP000218690"/>
    </source>
</evidence>
<name>A0A2A4AN66_9CORY</name>
<proteinExistence type="predicted"/>